<dbReference type="Gene3D" id="2.60.120.380">
    <property type="match status" value="3"/>
</dbReference>
<evidence type="ECO:0000313" key="2">
    <source>
        <dbReference type="Proteomes" id="UP000011131"/>
    </source>
</evidence>
<protein>
    <recommendedName>
        <fullName evidence="3">Lipoprotein</fullName>
    </recommendedName>
</protein>
<proteinExistence type="predicted"/>
<evidence type="ECO:0008006" key="3">
    <source>
        <dbReference type="Google" id="ProtNLM"/>
    </source>
</evidence>
<dbReference type="STRING" id="1278073.MYSTI_02505"/>
<organism evidence="1 2">
    <name type="scientific">Myxococcus stipitatus (strain DSM 14675 / JCM 12634 / Mx s8)</name>
    <dbReference type="NCBI Taxonomy" id="1278073"/>
    <lineage>
        <taxon>Bacteria</taxon>
        <taxon>Pseudomonadati</taxon>
        <taxon>Myxococcota</taxon>
        <taxon>Myxococcia</taxon>
        <taxon>Myxococcales</taxon>
        <taxon>Cystobacterineae</taxon>
        <taxon>Myxococcaceae</taxon>
        <taxon>Myxococcus</taxon>
    </lineage>
</organism>
<gene>
    <name evidence="1" type="ordered locus">MYSTI_02505</name>
</gene>
<sequence>MHARAFGYYGRSTVVNPRFPVPLVRSCFISRVFALLAVCFLMGCGVPSAEEDERVCADVECTAGRCVSEAGTPVCRCSAWDQAAGLRCTIAAVRPQDDHGDTAALATPLVPFTEFREGTIQPAFRDKADRDVFAMPAQTGQGFRFVVRPGTLAAVDLRLMDAAGKDVAGTLVRTQEGQGVEFASTEEAPRFIRVTASQGKEAVGTYSYRLEDLGKDAHGSTPATATAIQESSGSFPVVIEYPGDADVFSFRTEPGHGFRFSCASDVASLALMTEAGVELAHSAGEYGKGPRVGHLGQAASTWFVKVYARTEALRTTSCQVEYLGRDEHANTSAGATPLVSGVPVTARLQGTNDVDVFSFSGTAGHQQEIWMPISRSWQVRVTAPDGKPLGEFTGGLFSRELPVTGTYFVHVLQDTQWGSDFQVRVDDKGRDDHGGLVETATRAALGERVTGRLHDDSDWDAIAVPLEPDGVYRLTCTPSCSITTYGPSGSVALNGEGFGVWNVLVRSSGLVTFRVGAYPRPADFTFQVDQVGTDDHGDDATQATPVSIPVSLAGVFELVGDLDVFSVELEAGRSYVLDFSNASVRVIGPNRQLIYRYPIPSTEATRFKAEVAGTYVVEAAPSSLANRAVPWQFSLRAE</sequence>
<dbReference type="EMBL" id="CP004025">
    <property type="protein sequence ID" value="AGC43821.1"/>
    <property type="molecule type" value="Genomic_DNA"/>
</dbReference>
<reference evidence="1 2" key="1">
    <citation type="journal article" date="2013" name="Genome Announc.">
        <title>Complete genome sequence of Myxococcus stipitatus strain DSM 14675, a fruiting myxobacterium.</title>
        <authorList>
            <person name="Huntley S."/>
            <person name="Kneip S."/>
            <person name="Treuner-Lange A."/>
            <person name="Sogaard-Andersen L."/>
        </authorList>
    </citation>
    <scope>NUCLEOTIDE SEQUENCE [LARGE SCALE GENOMIC DNA]</scope>
    <source>
        <strain evidence="2">DSM 14675 / JCM 12634 / Mx s8</strain>
    </source>
</reference>
<dbReference type="PATRIC" id="fig|1278073.3.peg.2541"/>
<dbReference type="KEGG" id="msd:MYSTI_02505"/>
<evidence type="ECO:0000313" key="1">
    <source>
        <dbReference type="EMBL" id="AGC43821.1"/>
    </source>
</evidence>
<dbReference type="AlphaFoldDB" id="L7U4R6"/>
<dbReference type="Proteomes" id="UP000011131">
    <property type="component" value="Chromosome"/>
</dbReference>
<name>L7U4R6_MYXSD</name>
<keyword evidence="2" id="KW-1185">Reference proteome</keyword>
<accession>L7U4R6</accession>
<dbReference type="HOGENOM" id="CLU_452573_0_0_7"/>